<dbReference type="OrthoDB" id="9771302at2"/>
<dbReference type="GO" id="GO:0044877">
    <property type="term" value="F:protein-containing complex binding"/>
    <property type="evidence" value="ECO:0007669"/>
    <property type="project" value="TreeGrafter"/>
</dbReference>
<dbReference type="EMBL" id="RCDB01000003">
    <property type="protein sequence ID" value="RLK47478.1"/>
    <property type="molecule type" value="Genomic_DNA"/>
</dbReference>
<dbReference type="SUPFAM" id="SSF51735">
    <property type="entry name" value="NAD(P)-binding Rossmann-fold domains"/>
    <property type="match status" value="1"/>
</dbReference>
<dbReference type="Pfam" id="PF13460">
    <property type="entry name" value="NAD_binding_10"/>
    <property type="match status" value="1"/>
</dbReference>
<dbReference type="RefSeq" id="WP_121059687.1">
    <property type="nucleotide sequence ID" value="NZ_RCDB01000003.1"/>
</dbReference>
<dbReference type="PANTHER" id="PTHR12126:SF11">
    <property type="entry name" value="NADH DEHYDROGENASE [UBIQUINONE] 1 ALPHA SUBCOMPLEX SUBUNIT 9, MITOCHONDRIAL"/>
    <property type="match status" value="1"/>
</dbReference>
<evidence type="ECO:0000313" key="3">
    <source>
        <dbReference type="Proteomes" id="UP000273158"/>
    </source>
</evidence>
<dbReference type="InterPro" id="IPR036291">
    <property type="entry name" value="NAD(P)-bd_dom_sf"/>
</dbReference>
<name>A0A498C3P6_9MICO</name>
<gene>
    <name evidence="2" type="ORF">C7474_2066</name>
</gene>
<reference evidence="2 3" key="1">
    <citation type="journal article" date="2015" name="Stand. Genomic Sci.">
        <title>Genomic Encyclopedia of Bacterial and Archaeal Type Strains, Phase III: the genomes of soil and plant-associated and newly described type strains.</title>
        <authorList>
            <person name="Whitman W.B."/>
            <person name="Woyke T."/>
            <person name="Klenk H.P."/>
            <person name="Zhou Y."/>
            <person name="Lilburn T.G."/>
            <person name="Beck B.J."/>
            <person name="De Vos P."/>
            <person name="Vandamme P."/>
            <person name="Eisen J.A."/>
            <person name="Garrity G."/>
            <person name="Hugenholtz P."/>
            <person name="Kyrpides N.C."/>
        </authorList>
    </citation>
    <scope>NUCLEOTIDE SEQUENCE [LARGE SCALE GENOMIC DNA]</scope>
    <source>
        <strain evidence="2 3">S2T63</strain>
    </source>
</reference>
<dbReference type="AlphaFoldDB" id="A0A498C3P6"/>
<accession>A0A498C3P6</accession>
<dbReference type="InterPro" id="IPR051207">
    <property type="entry name" value="ComplexI_NDUFA9_subunit"/>
</dbReference>
<evidence type="ECO:0000313" key="2">
    <source>
        <dbReference type="EMBL" id="RLK47478.1"/>
    </source>
</evidence>
<sequence length="247" mass="25774">MRIAVAGATGTVGREVVTHARTRGHDVVELARSRGVDLVTGAGVAAALAGADTVIDVASVGTLSAQASTTFFRAATGNLLREARRTGAQHAVLLSIVGINANPHGYYAGKVAQEELVTTGPVPWTIVRATQFHEFAGQVAAQAKAGPLQLAPRARVQPIAAVEVARHLVGIAENAPIGRATDITGPREEELAEMVRAWVRRRGARGPVLAVPLPTAQMRGMRRGAQLPGADALRLGPTYADWLSARG</sequence>
<keyword evidence="3" id="KW-1185">Reference proteome</keyword>
<evidence type="ECO:0000259" key="1">
    <source>
        <dbReference type="Pfam" id="PF13460"/>
    </source>
</evidence>
<protein>
    <submittedName>
        <fullName evidence="2">Uncharacterized protein YbjT (DUF2867 family)</fullName>
    </submittedName>
</protein>
<dbReference type="Gene3D" id="3.40.50.720">
    <property type="entry name" value="NAD(P)-binding Rossmann-like Domain"/>
    <property type="match status" value="1"/>
</dbReference>
<dbReference type="Proteomes" id="UP000273158">
    <property type="component" value="Unassembled WGS sequence"/>
</dbReference>
<dbReference type="InterPro" id="IPR016040">
    <property type="entry name" value="NAD(P)-bd_dom"/>
</dbReference>
<proteinExistence type="predicted"/>
<organism evidence="2 3">
    <name type="scientific">Microbacterium telephonicum</name>
    <dbReference type="NCBI Taxonomy" id="1714841"/>
    <lineage>
        <taxon>Bacteria</taxon>
        <taxon>Bacillati</taxon>
        <taxon>Actinomycetota</taxon>
        <taxon>Actinomycetes</taxon>
        <taxon>Micrococcales</taxon>
        <taxon>Microbacteriaceae</taxon>
        <taxon>Microbacterium</taxon>
    </lineage>
</organism>
<dbReference type="PANTHER" id="PTHR12126">
    <property type="entry name" value="NADH-UBIQUINONE OXIDOREDUCTASE 39 KDA SUBUNIT-RELATED"/>
    <property type="match status" value="1"/>
</dbReference>
<feature type="domain" description="NAD(P)-binding" evidence="1">
    <location>
        <begin position="7"/>
        <end position="137"/>
    </location>
</feature>
<comment type="caution">
    <text evidence="2">The sequence shown here is derived from an EMBL/GenBank/DDBJ whole genome shotgun (WGS) entry which is preliminary data.</text>
</comment>